<evidence type="ECO:0000313" key="2">
    <source>
        <dbReference type="EMBL" id="KAH3739225.1"/>
    </source>
</evidence>
<evidence type="ECO:0000256" key="1">
    <source>
        <dbReference type="SAM" id="MobiDB-lite"/>
    </source>
</evidence>
<keyword evidence="3" id="KW-1185">Reference proteome</keyword>
<name>A0A9D4HXQ8_DREPO</name>
<reference evidence="2" key="2">
    <citation type="submission" date="2020-11" db="EMBL/GenBank/DDBJ databases">
        <authorList>
            <person name="McCartney M.A."/>
            <person name="Auch B."/>
            <person name="Kono T."/>
            <person name="Mallez S."/>
            <person name="Becker A."/>
            <person name="Gohl D.M."/>
            <person name="Silverstein K.A.T."/>
            <person name="Koren S."/>
            <person name="Bechman K.B."/>
            <person name="Herman A."/>
            <person name="Abrahante J.E."/>
            <person name="Garbe J."/>
        </authorList>
    </citation>
    <scope>NUCLEOTIDE SEQUENCE</scope>
    <source>
        <strain evidence="2">Duluth1</strain>
        <tissue evidence="2">Whole animal</tissue>
    </source>
</reference>
<reference evidence="2" key="1">
    <citation type="journal article" date="2019" name="bioRxiv">
        <title>The Genome of the Zebra Mussel, Dreissena polymorpha: A Resource for Invasive Species Research.</title>
        <authorList>
            <person name="McCartney M.A."/>
            <person name="Auch B."/>
            <person name="Kono T."/>
            <person name="Mallez S."/>
            <person name="Zhang Y."/>
            <person name="Obille A."/>
            <person name="Becker A."/>
            <person name="Abrahante J.E."/>
            <person name="Garbe J."/>
            <person name="Badalamenti J.P."/>
            <person name="Herman A."/>
            <person name="Mangelson H."/>
            <person name="Liachko I."/>
            <person name="Sullivan S."/>
            <person name="Sone E.D."/>
            <person name="Koren S."/>
            <person name="Silverstein K.A.T."/>
            <person name="Beckman K.B."/>
            <person name="Gohl D.M."/>
        </authorList>
    </citation>
    <scope>NUCLEOTIDE SEQUENCE</scope>
    <source>
        <strain evidence="2">Duluth1</strain>
        <tissue evidence="2">Whole animal</tissue>
    </source>
</reference>
<accession>A0A9D4HXQ8</accession>
<organism evidence="2 3">
    <name type="scientific">Dreissena polymorpha</name>
    <name type="common">Zebra mussel</name>
    <name type="synonym">Mytilus polymorpha</name>
    <dbReference type="NCBI Taxonomy" id="45954"/>
    <lineage>
        <taxon>Eukaryota</taxon>
        <taxon>Metazoa</taxon>
        <taxon>Spiralia</taxon>
        <taxon>Lophotrochozoa</taxon>
        <taxon>Mollusca</taxon>
        <taxon>Bivalvia</taxon>
        <taxon>Autobranchia</taxon>
        <taxon>Heteroconchia</taxon>
        <taxon>Euheterodonta</taxon>
        <taxon>Imparidentia</taxon>
        <taxon>Neoheterodontei</taxon>
        <taxon>Myida</taxon>
        <taxon>Dreissenoidea</taxon>
        <taxon>Dreissenidae</taxon>
        <taxon>Dreissena</taxon>
    </lineage>
</organism>
<feature type="compositionally biased region" description="Low complexity" evidence="1">
    <location>
        <begin position="146"/>
        <end position="166"/>
    </location>
</feature>
<feature type="compositionally biased region" description="Polar residues" evidence="1">
    <location>
        <begin position="104"/>
        <end position="144"/>
    </location>
</feature>
<comment type="caution">
    <text evidence="2">The sequence shown here is derived from an EMBL/GenBank/DDBJ whole genome shotgun (WGS) entry which is preliminary data.</text>
</comment>
<dbReference type="AlphaFoldDB" id="A0A9D4HXQ8"/>
<protein>
    <submittedName>
        <fullName evidence="2">Uncharacterized protein</fullName>
    </submittedName>
</protein>
<gene>
    <name evidence="2" type="ORF">DPMN_045874</name>
</gene>
<proteinExistence type="predicted"/>
<feature type="compositionally biased region" description="Low complexity" evidence="1">
    <location>
        <begin position="67"/>
        <end position="80"/>
    </location>
</feature>
<dbReference type="Proteomes" id="UP000828390">
    <property type="component" value="Unassembled WGS sequence"/>
</dbReference>
<sequence>MGERTLHCSRYPIWKPAVYRVQRENRKGPIRTLHRNILLPFVTNPEPEQEIQTVRKVRTYSKPSQNSGSDSDSSSSSDSDVQIYRIPQRRITKTRSAVIPGPVTSISTPAISHSSPSHFTGSIPQPSQVRPNNQSVTGSHSTPVDSPLGSPLSHKSSSSRSSLTQSIHENLPPNRHVRQRRPPDRFGEWQFVQAAEYFD</sequence>
<dbReference type="EMBL" id="JAIWYP010000011">
    <property type="protein sequence ID" value="KAH3739225.1"/>
    <property type="molecule type" value="Genomic_DNA"/>
</dbReference>
<feature type="region of interest" description="Disordered" evidence="1">
    <location>
        <begin position="56"/>
        <end position="186"/>
    </location>
</feature>
<evidence type="ECO:0000313" key="3">
    <source>
        <dbReference type="Proteomes" id="UP000828390"/>
    </source>
</evidence>